<gene>
    <name evidence="1" type="ORF">AWZ03_014870</name>
</gene>
<comment type="caution">
    <text evidence="1">The sequence shown here is derived from an EMBL/GenBank/DDBJ whole genome shotgun (WGS) entry which is preliminary data.</text>
</comment>
<dbReference type="Proteomes" id="UP000295192">
    <property type="component" value="Unassembled WGS sequence"/>
</dbReference>
<keyword evidence="2" id="KW-1185">Reference proteome</keyword>
<evidence type="ECO:0000313" key="2">
    <source>
        <dbReference type="Proteomes" id="UP000295192"/>
    </source>
</evidence>
<dbReference type="AlphaFoldDB" id="A0A484AQP0"/>
<accession>A0A484AQP0</accession>
<name>A0A484AQP0_DRONA</name>
<sequence>MPHPFECLLDIEKDCGTVFLFERAENTVDHSVLWRTELSSQAEFMLWLQDHKYLSTFPAGRKVLNAKDGVAVYTTK</sequence>
<reference evidence="1 2" key="1">
    <citation type="journal article" date="2019" name="J. Hered.">
        <title>An Improved Genome Assembly for Drosophila navojoa, the Basal Species in the mojavensis Cluster.</title>
        <authorList>
            <person name="Vanderlinde T."/>
            <person name="Dupim E.G."/>
            <person name="Nazario-Yepiz N.O."/>
            <person name="Carvalho A.B."/>
        </authorList>
    </citation>
    <scope>NUCLEOTIDE SEQUENCE [LARGE SCALE GENOMIC DNA]</scope>
    <source>
        <strain evidence="1">Navoj_Jal97</strain>
        <tissue evidence="1">Whole organism</tissue>
    </source>
</reference>
<dbReference type="EMBL" id="LSRL02002176">
    <property type="protein sequence ID" value="TDG38708.1"/>
    <property type="molecule type" value="Genomic_DNA"/>
</dbReference>
<organism evidence="1 2">
    <name type="scientific">Drosophila navojoa</name>
    <name type="common">Fruit fly</name>
    <dbReference type="NCBI Taxonomy" id="7232"/>
    <lineage>
        <taxon>Eukaryota</taxon>
        <taxon>Metazoa</taxon>
        <taxon>Ecdysozoa</taxon>
        <taxon>Arthropoda</taxon>
        <taxon>Hexapoda</taxon>
        <taxon>Insecta</taxon>
        <taxon>Pterygota</taxon>
        <taxon>Neoptera</taxon>
        <taxon>Endopterygota</taxon>
        <taxon>Diptera</taxon>
        <taxon>Brachycera</taxon>
        <taxon>Muscomorpha</taxon>
        <taxon>Ephydroidea</taxon>
        <taxon>Drosophilidae</taxon>
        <taxon>Drosophila</taxon>
    </lineage>
</organism>
<protein>
    <submittedName>
        <fullName evidence="1">Uncharacterized protein</fullName>
    </submittedName>
</protein>
<evidence type="ECO:0000313" key="1">
    <source>
        <dbReference type="EMBL" id="TDG38708.1"/>
    </source>
</evidence>
<proteinExistence type="predicted"/>